<dbReference type="GO" id="GO:0005524">
    <property type="term" value="F:ATP binding"/>
    <property type="evidence" value="ECO:0007669"/>
    <property type="project" value="UniProtKB-KW"/>
</dbReference>
<organism evidence="2 3">
    <name type="scientific">Sutterella megalosphaeroides</name>
    <dbReference type="NCBI Taxonomy" id="2494234"/>
    <lineage>
        <taxon>Bacteria</taxon>
        <taxon>Pseudomonadati</taxon>
        <taxon>Pseudomonadota</taxon>
        <taxon>Betaproteobacteria</taxon>
        <taxon>Burkholderiales</taxon>
        <taxon>Sutterellaceae</taxon>
        <taxon>Sutterella</taxon>
    </lineage>
</organism>
<keyword evidence="3" id="KW-1185">Reference proteome</keyword>
<evidence type="ECO:0000313" key="2">
    <source>
        <dbReference type="EMBL" id="BBF23338.1"/>
    </source>
</evidence>
<dbReference type="PANTHER" id="PTHR32182">
    <property type="entry name" value="DNA REPLICATION AND REPAIR PROTEIN RECF"/>
    <property type="match status" value="1"/>
</dbReference>
<proteinExistence type="predicted"/>
<dbReference type="OrthoDB" id="174137at2"/>
<gene>
    <name evidence="2" type="ORF">SUTMEG_12290</name>
</gene>
<dbReference type="RefSeq" id="WP_120176961.1">
    <property type="nucleotide sequence ID" value="NZ_AP018786.1"/>
</dbReference>
<sequence>MNETNEINASVFEGHTQFRIARLQLFNWGTFSGSHDIEVSPRGYLFVGASGSGKSTLLDAMVTLLLPQPEYNAAAHEGERGRRSDRSVMSYVRGAWSSATEYEPSGRSRSVVRYLREGSTFSVVALTLFDAVGAQYTLMLVAYVKGRSTDENSVIRQFMIAPGDVTLSPALLKEFARTDFDFKALKRRLPADLKSFTTFTAYSAAFSALFGIRDKAALKLLAKAQSAKNLGDLNTFLRTFMLDEPKTFETADRLVDEFGELSDAHRAVVEARKQHEILEKARSALLRAQQEERDARLRDEEARATPAWKLRFERDIVERELPRLKREAAESEAALANAESAAEDAKNEVRRLEQLHYRAGGEAVANLTQTLEHRRDAVKRVEKLRLRVEKSLAQCGEKVPDEERAWVTLSEEMKALLRARESAEVDRMKRRDEAVAAEAALERELSALTREIAAMRSRPTNIPSNLATVRRRMADALTLDEKRLPFAGELFEVKPEEALWQGAIERAARDFALTMLVSAEDFPALEAYVAEHDSGECLRILRVEHTDHEEPAFRGEAFLSEKVNFATGPWRSAVALEFAARFPHRCVDTLEAFERADSAVMPSGLVKTRGRLLTKDDSTALDDRRSWVTGFSNASKLALYVEEAERTELRKNEIARTREALDAEGRRSRERLAAAEIVTNASWEEVDLLGACRREAEADEALKAVLESNSELKSIESQLVTARAREETAGRLLIDRTVEAKEKKARLAANESRLTAILREAEKLGADAIDPAVYLRLDARLPASVKLPMAERDLERAVDAVKASIADANRLGAAEAARAQSETCAQFALFRSRYPARASAWDTAYEAAPEYMAYLEGLERDGLPKFERRFRELLETQSLQNFIELASQLTASRRSIFDRMAQVNASLSTVAFSRLETGDTHLRIEINDRRIAEVEDFRRALRSILEGAWESLAPEEADARFERIGSLVERMGSADPEAQRWRSLVLDVRNHVEFSAVEYDDENRVVETYLSGAGKSGGQRQKLTTTCLAAALRYQLGRSATGLPVFAPVLLDEAFDKADSEFTDISMNIFNRFGFQMIVATPEKAVYTLEPYIGGASLVTIADRRRSGVIAIAYDPVKKELDWEDAVPENDSPARRSARRMAELNAILNEIEAEG</sequence>
<keyword evidence="2" id="KW-0067">ATP-binding</keyword>
<dbReference type="GO" id="GO:0000731">
    <property type="term" value="P:DNA synthesis involved in DNA repair"/>
    <property type="evidence" value="ECO:0007669"/>
    <property type="project" value="TreeGrafter"/>
</dbReference>
<reference evidence="2 3" key="1">
    <citation type="journal article" date="2018" name="Int. J. Syst. Evol. Microbiol.">
        <title>Mesosutterella multiformis gen. nov., sp. nov., a member of the family Sutterellaceae and Sutterella megalosphaeroides sp. nov., isolated from human faeces.</title>
        <authorList>
            <person name="Sakamoto M."/>
            <person name="Ikeyama N."/>
            <person name="Kunihiro T."/>
            <person name="Iino T."/>
            <person name="Yuki M."/>
            <person name="Ohkuma M."/>
        </authorList>
    </citation>
    <scope>NUCLEOTIDE SEQUENCE [LARGE SCALE GENOMIC DNA]</scope>
    <source>
        <strain evidence="2 3">6FBBBH3</strain>
    </source>
</reference>
<evidence type="ECO:0000256" key="1">
    <source>
        <dbReference type="SAM" id="Coils"/>
    </source>
</evidence>
<dbReference type="GO" id="GO:0006302">
    <property type="term" value="P:double-strand break repair"/>
    <property type="evidence" value="ECO:0007669"/>
    <property type="project" value="TreeGrafter"/>
</dbReference>
<keyword evidence="1" id="KW-0175">Coiled coil</keyword>
<dbReference type="Pfam" id="PF13555">
    <property type="entry name" value="AAA_29"/>
    <property type="match status" value="1"/>
</dbReference>
<dbReference type="EMBL" id="AP018786">
    <property type="protein sequence ID" value="BBF23338.1"/>
    <property type="molecule type" value="Genomic_DNA"/>
</dbReference>
<name>A0A2Z6IDU8_9BURK</name>
<dbReference type="KEGG" id="sutt:SUTMEG_12290"/>
<evidence type="ECO:0000313" key="3">
    <source>
        <dbReference type="Proteomes" id="UP000271003"/>
    </source>
</evidence>
<dbReference type="Gene3D" id="3.40.50.300">
    <property type="entry name" value="P-loop containing nucleotide triphosphate hydrolases"/>
    <property type="match status" value="1"/>
</dbReference>
<dbReference type="InterPro" id="IPR027417">
    <property type="entry name" value="P-loop_NTPase"/>
</dbReference>
<dbReference type="PANTHER" id="PTHR32182:SF0">
    <property type="entry name" value="DNA REPLICATION AND REPAIR PROTEIN RECF"/>
    <property type="match status" value="1"/>
</dbReference>
<accession>A0A2Z6IDU8</accession>
<feature type="coiled-coil region" evidence="1">
    <location>
        <begin position="431"/>
        <end position="458"/>
    </location>
</feature>
<dbReference type="AlphaFoldDB" id="A0A2Z6IDU8"/>
<dbReference type="Pfam" id="PF13558">
    <property type="entry name" value="SbcC_Walker_B"/>
    <property type="match status" value="1"/>
</dbReference>
<feature type="coiled-coil region" evidence="1">
    <location>
        <begin position="261"/>
        <end position="355"/>
    </location>
</feature>
<dbReference type="SUPFAM" id="SSF52540">
    <property type="entry name" value="P-loop containing nucleoside triphosphate hydrolases"/>
    <property type="match status" value="1"/>
</dbReference>
<keyword evidence="2" id="KW-0547">Nucleotide-binding</keyword>
<protein>
    <submittedName>
        <fullName evidence="2">ATP-binding protein</fullName>
    </submittedName>
</protein>
<dbReference type="Proteomes" id="UP000271003">
    <property type="component" value="Chromosome"/>
</dbReference>